<keyword evidence="6" id="KW-1185">Reference proteome</keyword>
<dbReference type="RefSeq" id="WP_158053265.1">
    <property type="nucleotide sequence ID" value="NZ_WBKB01000010.1"/>
</dbReference>
<dbReference type="InterPro" id="IPR011711">
    <property type="entry name" value="GntR_C"/>
</dbReference>
<dbReference type="SUPFAM" id="SSF46785">
    <property type="entry name" value="Winged helix' DNA-binding domain"/>
    <property type="match status" value="1"/>
</dbReference>
<dbReference type="InterPro" id="IPR008920">
    <property type="entry name" value="TF_FadR/GntR_C"/>
</dbReference>
<evidence type="ECO:0000313" key="5">
    <source>
        <dbReference type="EMBL" id="KAB1641228.1"/>
    </source>
</evidence>
<dbReference type="OrthoDB" id="4084810at2"/>
<dbReference type="SMART" id="SM00345">
    <property type="entry name" value="HTH_GNTR"/>
    <property type="match status" value="1"/>
</dbReference>
<dbReference type="PROSITE" id="PS50949">
    <property type="entry name" value="HTH_GNTR"/>
    <property type="match status" value="1"/>
</dbReference>
<keyword evidence="3" id="KW-0804">Transcription</keyword>
<organism evidence="5 6">
    <name type="scientific">Gulosibacter chungangensis</name>
    <dbReference type="NCBI Taxonomy" id="979746"/>
    <lineage>
        <taxon>Bacteria</taxon>
        <taxon>Bacillati</taxon>
        <taxon>Actinomycetota</taxon>
        <taxon>Actinomycetes</taxon>
        <taxon>Micrococcales</taxon>
        <taxon>Microbacteriaceae</taxon>
        <taxon>Gulosibacter</taxon>
    </lineage>
</organism>
<dbReference type="InterPro" id="IPR036390">
    <property type="entry name" value="WH_DNA-bd_sf"/>
</dbReference>
<proteinExistence type="predicted"/>
<dbReference type="SMART" id="SM00895">
    <property type="entry name" value="FCD"/>
    <property type="match status" value="1"/>
</dbReference>
<dbReference type="AlphaFoldDB" id="A0A7J5B8V0"/>
<evidence type="ECO:0000313" key="6">
    <source>
        <dbReference type="Proteomes" id="UP000433493"/>
    </source>
</evidence>
<feature type="domain" description="HTH gntR-type" evidence="4">
    <location>
        <begin position="9"/>
        <end position="76"/>
    </location>
</feature>
<dbReference type="InterPro" id="IPR036388">
    <property type="entry name" value="WH-like_DNA-bd_sf"/>
</dbReference>
<protein>
    <submittedName>
        <fullName evidence="5">GntR family transcriptional regulator</fullName>
    </submittedName>
</protein>
<evidence type="ECO:0000256" key="1">
    <source>
        <dbReference type="ARBA" id="ARBA00023015"/>
    </source>
</evidence>
<keyword evidence="1" id="KW-0805">Transcription regulation</keyword>
<dbReference type="Pfam" id="PF07729">
    <property type="entry name" value="FCD"/>
    <property type="match status" value="1"/>
</dbReference>
<dbReference type="CDD" id="cd07377">
    <property type="entry name" value="WHTH_GntR"/>
    <property type="match status" value="1"/>
</dbReference>
<dbReference type="EMBL" id="WBKB01000010">
    <property type="protein sequence ID" value="KAB1641228.1"/>
    <property type="molecule type" value="Genomic_DNA"/>
</dbReference>
<dbReference type="PANTHER" id="PTHR43537">
    <property type="entry name" value="TRANSCRIPTIONAL REGULATOR, GNTR FAMILY"/>
    <property type="match status" value="1"/>
</dbReference>
<dbReference type="Pfam" id="PF00392">
    <property type="entry name" value="GntR"/>
    <property type="match status" value="1"/>
</dbReference>
<evidence type="ECO:0000256" key="3">
    <source>
        <dbReference type="ARBA" id="ARBA00023163"/>
    </source>
</evidence>
<keyword evidence="2" id="KW-0238">DNA-binding</keyword>
<sequence>MVSKDAPAKSKSEQAYQILKDRIADGTFVPGFRLVIDQVSREYGISSGPWRESLRRLEAEGWVEIIPNVGAIVRRFDGGAWYRTLRLLSRLEGLATALSAPNLTAEDLAAARKLNADMRQALENFDTATFGQLNWQFHQVLCGKCDDENLNRLLDAEWMRMQVIRRSAFWAAPGRALAALDEHEELVALIESGGSFDEIEALARQHEVNTLIAVETKDVEARVAEFTDHTRK</sequence>
<comment type="caution">
    <text evidence="5">The sequence shown here is derived from an EMBL/GenBank/DDBJ whole genome shotgun (WGS) entry which is preliminary data.</text>
</comment>
<dbReference type="Gene3D" id="1.10.10.10">
    <property type="entry name" value="Winged helix-like DNA-binding domain superfamily/Winged helix DNA-binding domain"/>
    <property type="match status" value="1"/>
</dbReference>
<gene>
    <name evidence="5" type="ORF">F8O05_13460</name>
</gene>
<dbReference type="Gene3D" id="1.20.120.530">
    <property type="entry name" value="GntR ligand-binding domain-like"/>
    <property type="match status" value="1"/>
</dbReference>
<evidence type="ECO:0000256" key="2">
    <source>
        <dbReference type="ARBA" id="ARBA00023125"/>
    </source>
</evidence>
<dbReference type="PANTHER" id="PTHR43537:SF24">
    <property type="entry name" value="GLUCONATE OPERON TRANSCRIPTIONAL REPRESSOR"/>
    <property type="match status" value="1"/>
</dbReference>
<dbReference type="GO" id="GO:0003700">
    <property type="term" value="F:DNA-binding transcription factor activity"/>
    <property type="evidence" value="ECO:0007669"/>
    <property type="project" value="InterPro"/>
</dbReference>
<accession>A0A7J5B8V0</accession>
<evidence type="ECO:0000259" key="4">
    <source>
        <dbReference type="PROSITE" id="PS50949"/>
    </source>
</evidence>
<name>A0A7J5B8V0_9MICO</name>
<dbReference type="SUPFAM" id="SSF48008">
    <property type="entry name" value="GntR ligand-binding domain-like"/>
    <property type="match status" value="1"/>
</dbReference>
<dbReference type="Proteomes" id="UP000433493">
    <property type="component" value="Unassembled WGS sequence"/>
</dbReference>
<reference evidence="5 6" key="1">
    <citation type="submission" date="2019-09" db="EMBL/GenBank/DDBJ databases">
        <title>Phylogeny of genus Pseudoclavibacter and closely related genus.</title>
        <authorList>
            <person name="Li Y."/>
        </authorList>
    </citation>
    <scope>NUCLEOTIDE SEQUENCE [LARGE SCALE GENOMIC DNA]</scope>
    <source>
        <strain evidence="5 6">KCTC 13959</strain>
    </source>
</reference>
<dbReference type="GO" id="GO:0003677">
    <property type="term" value="F:DNA binding"/>
    <property type="evidence" value="ECO:0007669"/>
    <property type="project" value="UniProtKB-KW"/>
</dbReference>
<dbReference type="InterPro" id="IPR000524">
    <property type="entry name" value="Tscrpt_reg_HTH_GntR"/>
</dbReference>